<dbReference type="PANTHER" id="PTHR44943">
    <property type="entry name" value="CELLULOSE SYNTHASE OPERON PROTEIN C"/>
    <property type="match status" value="1"/>
</dbReference>
<dbReference type="EMBL" id="LAZR01005582">
    <property type="protein sequence ID" value="KKM98753.1"/>
    <property type="molecule type" value="Genomic_DNA"/>
</dbReference>
<evidence type="ECO:0000256" key="1">
    <source>
        <dbReference type="ARBA" id="ARBA00022737"/>
    </source>
</evidence>
<evidence type="ECO:0000256" key="3">
    <source>
        <dbReference type="SAM" id="Phobius"/>
    </source>
</evidence>
<gene>
    <name evidence="4" type="ORF">LCGC14_1154680</name>
</gene>
<dbReference type="PROSITE" id="PS50293">
    <property type="entry name" value="TPR_REGION"/>
    <property type="match status" value="2"/>
</dbReference>
<name>A0A0F9LZ96_9ZZZZ</name>
<keyword evidence="3" id="KW-0472">Membrane</keyword>
<comment type="caution">
    <text evidence="4">The sequence shown here is derived from an EMBL/GenBank/DDBJ whole genome shotgun (WGS) entry which is preliminary data.</text>
</comment>
<dbReference type="PANTHER" id="PTHR44943:SF8">
    <property type="entry name" value="TPR REPEAT-CONTAINING PROTEIN MJ0263"/>
    <property type="match status" value="1"/>
</dbReference>
<dbReference type="SMART" id="SM00028">
    <property type="entry name" value="TPR"/>
    <property type="match status" value="4"/>
</dbReference>
<dbReference type="Pfam" id="PF13414">
    <property type="entry name" value="TPR_11"/>
    <property type="match status" value="2"/>
</dbReference>
<keyword evidence="1" id="KW-0677">Repeat</keyword>
<organism evidence="4">
    <name type="scientific">marine sediment metagenome</name>
    <dbReference type="NCBI Taxonomy" id="412755"/>
    <lineage>
        <taxon>unclassified sequences</taxon>
        <taxon>metagenomes</taxon>
        <taxon>ecological metagenomes</taxon>
    </lineage>
</organism>
<proteinExistence type="predicted"/>
<dbReference type="InterPro" id="IPR011990">
    <property type="entry name" value="TPR-like_helical_dom_sf"/>
</dbReference>
<evidence type="ECO:0000256" key="2">
    <source>
        <dbReference type="ARBA" id="ARBA00022803"/>
    </source>
</evidence>
<feature type="transmembrane region" description="Helical" evidence="3">
    <location>
        <begin position="12"/>
        <end position="29"/>
    </location>
</feature>
<accession>A0A0F9LZ96</accession>
<keyword evidence="2" id="KW-0802">TPR repeat</keyword>
<dbReference type="PROSITE" id="PS51257">
    <property type="entry name" value="PROKAR_LIPOPROTEIN"/>
    <property type="match status" value="1"/>
</dbReference>
<evidence type="ECO:0000313" key="4">
    <source>
        <dbReference type="EMBL" id="KKM98753.1"/>
    </source>
</evidence>
<sequence length="243" mass="27609">MRINYELIHPFLRINKFFAIILLVLLIYGCGNEETPSITEVEEETVKEEEKAALTLPDFGSSDAESYYNFGVDIIKKGDFDLAILAWTKAVEIDPAMVKAHNYLGRAYYTQGMMDEAITAYKKVIELESGKPDSYIKLGIAYRYNEMVDEAIEEFNKALEINPFSAIAYDEMGNALTKKEKYDEAIEAYKQSIAFDPQYPQPHNHLGVVYLLKGMTKEASAEFKLFEKLTAAKKAKLPKGMQH</sequence>
<keyword evidence="3" id="KW-0812">Transmembrane</keyword>
<dbReference type="PROSITE" id="PS50005">
    <property type="entry name" value="TPR"/>
    <property type="match status" value="4"/>
</dbReference>
<dbReference type="InterPro" id="IPR051685">
    <property type="entry name" value="Ycf3/AcsC/BcsC/TPR_MFPF"/>
</dbReference>
<keyword evidence="3" id="KW-1133">Transmembrane helix</keyword>
<reference evidence="4" key="1">
    <citation type="journal article" date="2015" name="Nature">
        <title>Complex archaea that bridge the gap between prokaryotes and eukaryotes.</title>
        <authorList>
            <person name="Spang A."/>
            <person name="Saw J.H."/>
            <person name="Jorgensen S.L."/>
            <person name="Zaremba-Niedzwiedzka K."/>
            <person name="Martijn J."/>
            <person name="Lind A.E."/>
            <person name="van Eijk R."/>
            <person name="Schleper C."/>
            <person name="Guy L."/>
            <person name="Ettema T.J."/>
        </authorList>
    </citation>
    <scope>NUCLEOTIDE SEQUENCE</scope>
</reference>
<protein>
    <submittedName>
        <fullName evidence="4">Uncharacterized protein</fullName>
    </submittedName>
</protein>
<dbReference type="InterPro" id="IPR019734">
    <property type="entry name" value="TPR_rpt"/>
</dbReference>
<dbReference type="SUPFAM" id="SSF48452">
    <property type="entry name" value="TPR-like"/>
    <property type="match status" value="1"/>
</dbReference>
<dbReference type="Gene3D" id="1.25.40.10">
    <property type="entry name" value="Tetratricopeptide repeat domain"/>
    <property type="match status" value="2"/>
</dbReference>
<dbReference type="AlphaFoldDB" id="A0A0F9LZ96"/>